<dbReference type="Proteomes" id="UP001056648">
    <property type="component" value="Chromosome 2"/>
</dbReference>
<evidence type="ECO:0000256" key="1">
    <source>
        <dbReference type="SAM" id="MobiDB-lite"/>
    </source>
</evidence>
<gene>
    <name evidence="2" type="ORF">NDR89_16765</name>
</gene>
<feature type="compositionally biased region" description="Basic and acidic residues" evidence="1">
    <location>
        <begin position="65"/>
        <end position="75"/>
    </location>
</feature>
<protein>
    <submittedName>
        <fullName evidence="2">DUF2188 domain-containing protein</fullName>
    </submittedName>
</protein>
<keyword evidence="3" id="KW-1185">Reference proteome</keyword>
<feature type="region of interest" description="Disordered" evidence="1">
    <location>
        <begin position="22"/>
        <end position="95"/>
    </location>
</feature>
<accession>A0ABY4VZK3</accession>
<dbReference type="EMBL" id="CP098736">
    <property type="protein sequence ID" value="USE81351.1"/>
    <property type="molecule type" value="Genomic_DNA"/>
</dbReference>
<reference evidence="2" key="1">
    <citation type="submission" date="2022-06" db="EMBL/GenBank/DDBJ databases">
        <title>Complete genome sequence and characterization of Cupriavidus gilardii QJ1 isolated from contaminating cells.</title>
        <authorList>
            <person name="Qi J."/>
        </authorList>
    </citation>
    <scope>NUCLEOTIDE SEQUENCE</scope>
    <source>
        <strain evidence="2">QJ1</strain>
    </source>
</reference>
<dbReference type="Pfam" id="PF09954">
    <property type="entry name" value="DUF2188"/>
    <property type="match status" value="1"/>
</dbReference>
<dbReference type="InterPro" id="IPR018691">
    <property type="entry name" value="DUF2188"/>
</dbReference>
<feature type="compositionally biased region" description="Gly residues" evidence="1">
    <location>
        <begin position="77"/>
        <end position="95"/>
    </location>
</feature>
<organism evidence="2 3">
    <name type="scientific">Cupriavidus gilardii</name>
    <dbReference type="NCBI Taxonomy" id="82541"/>
    <lineage>
        <taxon>Bacteria</taxon>
        <taxon>Pseudomonadati</taxon>
        <taxon>Pseudomonadota</taxon>
        <taxon>Betaproteobacteria</taxon>
        <taxon>Burkholderiales</taxon>
        <taxon>Burkholderiaceae</taxon>
        <taxon>Cupriavidus</taxon>
    </lineage>
</organism>
<name>A0ABY4VZK3_9BURK</name>
<feature type="compositionally biased region" description="Basic and acidic residues" evidence="1">
    <location>
        <begin position="38"/>
        <end position="47"/>
    </location>
</feature>
<dbReference type="RefSeq" id="WP_151023362.1">
    <property type="nucleotide sequence ID" value="NZ_BAAAEB010000028.1"/>
</dbReference>
<sequence length="95" mass="9644">MNRTVHVLPSDRGWAVTVEDTDGATSHYPSQEEAVAAGREKASKDQVELVIHGPDGQVQQRTRHDRGDGHGHDGDAGDGSGDGGGGDGGGGDGGD</sequence>
<proteinExistence type="predicted"/>
<evidence type="ECO:0000313" key="3">
    <source>
        <dbReference type="Proteomes" id="UP001056648"/>
    </source>
</evidence>
<evidence type="ECO:0000313" key="2">
    <source>
        <dbReference type="EMBL" id="USE81351.1"/>
    </source>
</evidence>